<evidence type="ECO:0000256" key="7">
    <source>
        <dbReference type="SAM" id="MobiDB-lite"/>
    </source>
</evidence>
<dbReference type="InterPro" id="IPR029041">
    <property type="entry name" value="FAD-linked_oxidoreductase-like"/>
</dbReference>
<dbReference type="Proteomes" id="UP000285123">
    <property type="component" value="Unassembled WGS sequence"/>
</dbReference>
<comment type="pathway">
    <text evidence="2 6">One-carbon metabolism; tetrahydrofolate interconversion.</text>
</comment>
<dbReference type="UniPathway" id="UPA00193"/>
<dbReference type="GO" id="GO:0004489">
    <property type="term" value="F:methylenetetrahydrofolate reductase [NAD(P)H] activity"/>
    <property type="evidence" value="ECO:0007669"/>
    <property type="project" value="InterPro"/>
</dbReference>
<evidence type="ECO:0000313" key="8">
    <source>
        <dbReference type="EMBL" id="ROO25122.1"/>
    </source>
</evidence>
<comment type="similarity">
    <text evidence="6">Belongs to the methylenetetrahydrofolate reductase family.</text>
</comment>
<evidence type="ECO:0000256" key="2">
    <source>
        <dbReference type="ARBA" id="ARBA00004777"/>
    </source>
</evidence>
<dbReference type="RefSeq" id="WP_123592250.1">
    <property type="nucleotide sequence ID" value="NZ_AYKF01000121.1"/>
</dbReference>
<organism evidence="8 9">
    <name type="scientific">Salinisphaera orenii YIM 95161</name>
    <dbReference type="NCBI Taxonomy" id="1051139"/>
    <lineage>
        <taxon>Bacteria</taxon>
        <taxon>Pseudomonadati</taxon>
        <taxon>Pseudomonadota</taxon>
        <taxon>Gammaproteobacteria</taxon>
        <taxon>Salinisphaerales</taxon>
        <taxon>Salinisphaeraceae</taxon>
        <taxon>Salinisphaera</taxon>
    </lineage>
</organism>
<proteinExistence type="inferred from homology"/>
<evidence type="ECO:0000256" key="3">
    <source>
        <dbReference type="ARBA" id="ARBA00022630"/>
    </source>
</evidence>
<comment type="cofactor">
    <cofactor evidence="1 6">
        <name>FAD</name>
        <dbReference type="ChEBI" id="CHEBI:57692"/>
    </cofactor>
</comment>
<evidence type="ECO:0000256" key="4">
    <source>
        <dbReference type="ARBA" id="ARBA00022827"/>
    </source>
</evidence>
<dbReference type="GO" id="GO:0006555">
    <property type="term" value="P:methionine metabolic process"/>
    <property type="evidence" value="ECO:0007669"/>
    <property type="project" value="InterPro"/>
</dbReference>
<gene>
    <name evidence="8" type="ORF">SAHL_15190</name>
</gene>
<evidence type="ECO:0000256" key="5">
    <source>
        <dbReference type="ARBA" id="ARBA00023002"/>
    </source>
</evidence>
<comment type="caution">
    <text evidence="8">The sequence shown here is derived from an EMBL/GenBank/DDBJ whole genome shotgun (WGS) entry which is preliminary data.</text>
</comment>
<keyword evidence="3 6" id="KW-0285">Flavoprotein</keyword>
<evidence type="ECO:0000256" key="6">
    <source>
        <dbReference type="RuleBase" id="RU003862"/>
    </source>
</evidence>
<evidence type="ECO:0000313" key="9">
    <source>
        <dbReference type="Proteomes" id="UP000285123"/>
    </source>
</evidence>
<protein>
    <recommendedName>
        <fullName evidence="6">Methylenetetrahydrofolate reductase</fullName>
    </recommendedName>
</protein>
<sequence length="326" mass="34530">MTPFCNEKRREPAGASAPGGTADEARRVMTAEQALSRALRRPRYEIIPMRGALEAARALPAHAVVTVTCSPTRGIDATVELAAQVAALGHVAVPHLAARRFSSRSHLETGMSRLTEAGVRDVFVVGGDGDHVAGPFDHGCRLIEALAEIAPGLRSVGVPCYPEGHALIAAETLDEALDAKCFLAGHMVTQLCFDAARIRDWLQGARGRGVGLPMHVGIPGVIERRRLLGIALRIGLGDSTRFLRGNKRMWGRLTGPSQFTPDALLDDLAPLLAAPELNVAGLHINTFNQVDSTEAWRRKRLSTLASTAGDVGVSGSPSSAAPDGRA</sequence>
<dbReference type="GO" id="GO:0035999">
    <property type="term" value="P:tetrahydrofolate interconversion"/>
    <property type="evidence" value="ECO:0007669"/>
    <property type="project" value="UniProtKB-UniPathway"/>
</dbReference>
<dbReference type="Pfam" id="PF02219">
    <property type="entry name" value="MTHFR"/>
    <property type="match status" value="1"/>
</dbReference>
<dbReference type="Gene3D" id="3.20.20.220">
    <property type="match status" value="1"/>
</dbReference>
<feature type="region of interest" description="Disordered" evidence="7">
    <location>
        <begin position="1"/>
        <end position="22"/>
    </location>
</feature>
<evidence type="ECO:0000256" key="1">
    <source>
        <dbReference type="ARBA" id="ARBA00001974"/>
    </source>
</evidence>
<name>A0A423PHL8_9GAMM</name>
<feature type="compositionally biased region" description="Basic and acidic residues" evidence="7">
    <location>
        <begin position="1"/>
        <end position="12"/>
    </location>
</feature>
<dbReference type="SUPFAM" id="SSF51730">
    <property type="entry name" value="FAD-linked oxidoreductase"/>
    <property type="match status" value="1"/>
</dbReference>
<dbReference type="EMBL" id="AYKF01000121">
    <property type="protein sequence ID" value="ROO25122.1"/>
    <property type="molecule type" value="Genomic_DNA"/>
</dbReference>
<accession>A0A423PHL8</accession>
<reference evidence="8 9" key="1">
    <citation type="submission" date="2013-10" db="EMBL/GenBank/DDBJ databases">
        <title>Salinisphaera halophila YIM 95161 Genome Sequencing.</title>
        <authorList>
            <person name="Lai Q."/>
            <person name="Li C."/>
            <person name="Shao Z."/>
        </authorList>
    </citation>
    <scope>NUCLEOTIDE SEQUENCE [LARGE SCALE GENOMIC DNA]</scope>
    <source>
        <strain evidence="8 9">YIM 95161</strain>
    </source>
</reference>
<dbReference type="AlphaFoldDB" id="A0A423PHL8"/>
<dbReference type="InterPro" id="IPR003171">
    <property type="entry name" value="Mehydrof_redctse-like"/>
</dbReference>
<keyword evidence="5 6" id="KW-0560">Oxidoreductase</keyword>
<keyword evidence="4 6" id="KW-0274">FAD</keyword>
<dbReference type="OrthoDB" id="9812555at2"/>